<protein>
    <submittedName>
        <fullName evidence="1">Uncharacterized protein</fullName>
    </submittedName>
</protein>
<comment type="caution">
    <text evidence="1">The sequence shown here is derived from an EMBL/GenBank/DDBJ whole genome shotgun (WGS) entry which is preliminary data.</text>
</comment>
<name>A0A5B0M0F1_PUCGR</name>
<evidence type="ECO:0000313" key="1">
    <source>
        <dbReference type="EMBL" id="KAA1069540.1"/>
    </source>
</evidence>
<dbReference type="Proteomes" id="UP000324748">
    <property type="component" value="Unassembled WGS sequence"/>
</dbReference>
<accession>A0A5B0M0F1</accession>
<keyword evidence="2" id="KW-1185">Reference proteome</keyword>
<organism evidence="1 2">
    <name type="scientific">Puccinia graminis f. sp. tritici</name>
    <dbReference type="NCBI Taxonomy" id="56615"/>
    <lineage>
        <taxon>Eukaryota</taxon>
        <taxon>Fungi</taxon>
        <taxon>Dikarya</taxon>
        <taxon>Basidiomycota</taxon>
        <taxon>Pucciniomycotina</taxon>
        <taxon>Pucciniomycetes</taxon>
        <taxon>Pucciniales</taxon>
        <taxon>Pucciniaceae</taxon>
        <taxon>Puccinia</taxon>
    </lineage>
</organism>
<dbReference type="EMBL" id="VSWC01000183">
    <property type="protein sequence ID" value="KAA1069540.1"/>
    <property type="molecule type" value="Genomic_DNA"/>
</dbReference>
<reference evidence="1 2" key="1">
    <citation type="submission" date="2019-05" db="EMBL/GenBank/DDBJ databases">
        <title>Emergence of the Ug99 lineage of the wheat stem rust pathogen through somatic hybridization.</title>
        <authorList>
            <person name="Li F."/>
            <person name="Upadhyaya N.M."/>
            <person name="Sperschneider J."/>
            <person name="Matny O."/>
            <person name="Nguyen-Phuc H."/>
            <person name="Mago R."/>
            <person name="Raley C."/>
            <person name="Miller M.E."/>
            <person name="Silverstein K.A.T."/>
            <person name="Henningsen E."/>
            <person name="Hirsch C.D."/>
            <person name="Visser B."/>
            <person name="Pretorius Z.A."/>
            <person name="Steffenson B.J."/>
            <person name="Schwessinger B."/>
            <person name="Dodds P.N."/>
            <person name="Figueroa M."/>
        </authorList>
    </citation>
    <scope>NUCLEOTIDE SEQUENCE [LARGE SCALE GENOMIC DNA]</scope>
    <source>
        <strain evidence="1">21-0</strain>
    </source>
</reference>
<sequence length="102" mass="11453">MYLHQLTFKTNAPPQSPPVVFLLSDSRHELVRTLITCSSEISSLDIGHKVQIIKQFPFENSDRKTALSDTLFGYPPIASRPSEEGNRIPSNSLIWTSESSYS</sequence>
<dbReference type="AlphaFoldDB" id="A0A5B0M0F1"/>
<gene>
    <name evidence="1" type="ORF">PGT21_027788</name>
</gene>
<evidence type="ECO:0000313" key="2">
    <source>
        <dbReference type="Proteomes" id="UP000324748"/>
    </source>
</evidence>
<proteinExistence type="predicted"/>